<evidence type="ECO:0000256" key="2">
    <source>
        <dbReference type="ARBA" id="ARBA00008114"/>
    </source>
</evidence>
<evidence type="ECO:0000313" key="10">
    <source>
        <dbReference type="EMBL" id="OLR54914.1"/>
    </source>
</evidence>
<accession>A0A1Q9JFK6</accession>
<dbReference type="InterPro" id="IPR027469">
    <property type="entry name" value="Cation_efflux_TMD_sf"/>
</dbReference>
<feature type="transmembrane region" description="Helical" evidence="7">
    <location>
        <begin position="196"/>
        <end position="213"/>
    </location>
</feature>
<dbReference type="InterPro" id="IPR027470">
    <property type="entry name" value="Cation_efflux_CTD"/>
</dbReference>
<evidence type="ECO:0000256" key="3">
    <source>
        <dbReference type="ARBA" id="ARBA00022448"/>
    </source>
</evidence>
<dbReference type="InterPro" id="IPR058533">
    <property type="entry name" value="Cation_efflux_TM"/>
</dbReference>
<keyword evidence="6 7" id="KW-0472">Membrane</keyword>
<dbReference type="EMBL" id="MJIE01000001">
    <property type="protein sequence ID" value="OLR54914.1"/>
    <property type="molecule type" value="Genomic_DNA"/>
</dbReference>
<dbReference type="Gene3D" id="1.20.1510.10">
    <property type="entry name" value="Cation efflux protein transmembrane domain"/>
    <property type="match status" value="1"/>
</dbReference>
<comment type="similarity">
    <text evidence="2">Belongs to the cation diffusion facilitator (CDF) transporter (TC 2.A.4) family.</text>
</comment>
<dbReference type="Pfam" id="PF01545">
    <property type="entry name" value="Cation_efflux"/>
    <property type="match status" value="1"/>
</dbReference>
<feature type="transmembrane region" description="Helical" evidence="7">
    <location>
        <begin position="129"/>
        <end position="152"/>
    </location>
</feature>
<dbReference type="RefSeq" id="WP_075711933.1">
    <property type="nucleotide sequence ID" value="NZ_MJIE01000001.1"/>
</dbReference>
<keyword evidence="3" id="KW-0813">Transport</keyword>
<evidence type="ECO:0000259" key="8">
    <source>
        <dbReference type="Pfam" id="PF01545"/>
    </source>
</evidence>
<dbReference type="AlphaFoldDB" id="A0A1Q9JFK6"/>
<organism evidence="10 11">
    <name type="scientific">Hornefia porci</name>
    <dbReference type="NCBI Taxonomy" id="2652292"/>
    <lineage>
        <taxon>Bacteria</taxon>
        <taxon>Bacillati</taxon>
        <taxon>Bacillota</taxon>
        <taxon>Clostridia</taxon>
        <taxon>Peptostreptococcales</taxon>
        <taxon>Anaerovoracaceae</taxon>
        <taxon>Hornefia</taxon>
    </lineage>
</organism>
<dbReference type="Pfam" id="PF16916">
    <property type="entry name" value="ZT_dimer"/>
    <property type="match status" value="1"/>
</dbReference>
<comment type="caution">
    <text evidence="10">The sequence shown here is derived from an EMBL/GenBank/DDBJ whole genome shotgun (WGS) entry which is preliminary data.</text>
</comment>
<evidence type="ECO:0000256" key="4">
    <source>
        <dbReference type="ARBA" id="ARBA00022692"/>
    </source>
</evidence>
<dbReference type="FunFam" id="1.20.1510.10:FF:000006">
    <property type="entry name" value="Divalent cation efflux transporter"/>
    <property type="match status" value="1"/>
</dbReference>
<feature type="transmembrane region" description="Helical" evidence="7">
    <location>
        <begin position="99"/>
        <end position="117"/>
    </location>
</feature>
<dbReference type="SUPFAM" id="SSF160240">
    <property type="entry name" value="Cation efflux protein cytoplasmic domain-like"/>
    <property type="match status" value="1"/>
</dbReference>
<evidence type="ECO:0000313" key="11">
    <source>
        <dbReference type="Proteomes" id="UP000187404"/>
    </source>
</evidence>
<sequence>MRKGQGKEKRTETKGELSSQKVIYRVSAVSITLNVLLAAFKFVAGILGNSAAMVSDAVHSASDVAGTVLVIIGAHLSGKEPDREHPYGHERMECVVSTLLADILFFVGALIGYHGLMKILHPESIAVPTLLPLAAALISIGTKEGLYWYTILSAKKINSVSLKAEAWHHRSDAMSSIGSFVGILGARLGYPVLDPLASVIIGVMIIKVSFDIFRETMDKMIDRKCDDEIIRRLQEEILSVEGVEHIDSLRTRQFGSRIYVDVEITMDGQLRLCEAHDTAEAVHRLLERENPEIKHCMVHVNPDTETEHGNAQPGGEKFQ</sequence>
<reference evidence="10 11" key="1">
    <citation type="journal article" date="2016" name="Appl. Environ. Microbiol.">
        <title>Function and Phylogeny of Bacterial Butyryl Coenzyme A:Acetate Transferases and Their Diversity in the Proximal Colon of Swine.</title>
        <authorList>
            <person name="Trachsel J."/>
            <person name="Bayles D.O."/>
            <person name="Looft T."/>
            <person name="Levine U.Y."/>
            <person name="Allen H.K."/>
        </authorList>
    </citation>
    <scope>NUCLEOTIDE SEQUENCE [LARGE SCALE GENOMIC DNA]</scope>
    <source>
        <strain evidence="10 11">68-3-10</strain>
    </source>
</reference>
<dbReference type="Proteomes" id="UP000187404">
    <property type="component" value="Unassembled WGS sequence"/>
</dbReference>
<dbReference type="STRING" id="1261640.BHK98_01740"/>
<dbReference type="GO" id="GO:0016020">
    <property type="term" value="C:membrane"/>
    <property type="evidence" value="ECO:0007669"/>
    <property type="project" value="UniProtKB-SubCell"/>
</dbReference>
<keyword evidence="11" id="KW-1185">Reference proteome</keyword>
<dbReference type="PANTHER" id="PTHR43840">
    <property type="entry name" value="MITOCHONDRIAL METAL TRANSPORTER 1-RELATED"/>
    <property type="match status" value="1"/>
</dbReference>
<feature type="domain" description="Cation efflux protein cytoplasmic" evidence="9">
    <location>
        <begin position="226"/>
        <end position="302"/>
    </location>
</feature>
<evidence type="ECO:0000256" key="7">
    <source>
        <dbReference type="SAM" id="Phobius"/>
    </source>
</evidence>
<evidence type="ECO:0000256" key="5">
    <source>
        <dbReference type="ARBA" id="ARBA00022989"/>
    </source>
</evidence>
<protein>
    <submittedName>
        <fullName evidence="10">Cation diffusion facilitator family transporter</fullName>
    </submittedName>
</protein>
<dbReference type="Gene3D" id="3.30.70.1350">
    <property type="entry name" value="Cation efflux protein, cytoplasmic domain"/>
    <property type="match status" value="1"/>
</dbReference>
<keyword evidence="5 7" id="KW-1133">Transmembrane helix</keyword>
<dbReference type="GO" id="GO:0008324">
    <property type="term" value="F:monoatomic cation transmembrane transporter activity"/>
    <property type="evidence" value="ECO:0007669"/>
    <property type="project" value="InterPro"/>
</dbReference>
<feature type="transmembrane region" description="Helical" evidence="7">
    <location>
        <begin position="22"/>
        <end position="47"/>
    </location>
</feature>
<evidence type="ECO:0000256" key="1">
    <source>
        <dbReference type="ARBA" id="ARBA00004141"/>
    </source>
</evidence>
<feature type="domain" description="Cation efflux protein transmembrane" evidence="8">
    <location>
        <begin position="28"/>
        <end position="219"/>
    </location>
</feature>
<dbReference type="InterPro" id="IPR002524">
    <property type="entry name" value="Cation_efflux"/>
</dbReference>
<comment type="subcellular location">
    <subcellularLocation>
        <location evidence="1">Membrane</location>
        <topology evidence="1">Multi-pass membrane protein</topology>
    </subcellularLocation>
</comment>
<evidence type="ECO:0000259" key="9">
    <source>
        <dbReference type="Pfam" id="PF16916"/>
    </source>
</evidence>
<proteinExistence type="inferred from homology"/>
<name>A0A1Q9JFK6_9FIRM</name>
<gene>
    <name evidence="10" type="ORF">BHK98_01740</name>
</gene>
<dbReference type="NCBIfam" id="TIGR01297">
    <property type="entry name" value="CDF"/>
    <property type="match status" value="1"/>
</dbReference>
<dbReference type="InterPro" id="IPR036837">
    <property type="entry name" value="Cation_efflux_CTD_sf"/>
</dbReference>
<dbReference type="SUPFAM" id="SSF161111">
    <property type="entry name" value="Cation efflux protein transmembrane domain-like"/>
    <property type="match status" value="1"/>
</dbReference>
<evidence type="ECO:0000256" key="6">
    <source>
        <dbReference type="ARBA" id="ARBA00023136"/>
    </source>
</evidence>
<dbReference type="InterPro" id="IPR050291">
    <property type="entry name" value="CDF_Transporter"/>
</dbReference>
<dbReference type="PANTHER" id="PTHR43840:SF15">
    <property type="entry name" value="MITOCHONDRIAL METAL TRANSPORTER 1-RELATED"/>
    <property type="match status" value="1"/>
</dbReference>
<keyword evidence="4 7" id="KW-0812">Transmembrane</keyword>